<dbReference type="PANTHER" id="PTHR31671:SF4">
    <property type="entry name" value="SI:CH211-260E23.9"/>
    <property type="match status" value="1"/>
</dbReference>
<organism evidence="11 12">
    <name type="scientific">Merluccius polli</name>
    <name type="common">Benguela hake</name>
    <name type="synonym">Merluccius cadenati</name>
    <dbReference type="NCBI Taxonomy" id="89951"/>
    <lineage>
        <taxon>Eukaryota</taxon>
        <taxon>Metazoa</taxon>
        <taxon>Chordata</taxon>
        <taxon>Craniata</taxon>
        <taxon>Vertebrata</taxon>
        <taxon>Euteleostomi</taxon>
        <taxon>Actinopterygii</taxon>
        <taxon>Neopterygii</taxon>
        <taxon>Teleostei</taxon>
        <taxon>Neoteleostei</taxon>
        <taxon>Acanthomorphata</taxon>
        <taxon>Zeiogadaria</taxon>
        <taxon>Gadariae</taxon>
        <taxon>Gadiformes</taxon>
        <taxon>Gadoidei</taxon>
        <taxon>Merlucciidae</taxon>
        <taxon>Merluccius</taxon>
    </lineage>
</organism>
<evidence type="ECO:0000256" key="7">
    <source>
        <dbReference type="ARBA" id="ARBA00023163"/>
    </source>
</evidence>
<name>A0AA47NXP1_MERPO</name>
<dbReference type="GO" id="GO:0005776">
    <property type="term" value="C:autophagosome"/>
    <property type="evidence" value="ECO:0007669"/>
    <property type="project" value="UniProtKB-SubCell"/>
</dbReference>
<protein>
    <submittedName>
        <fullName evidence="11">Tumor protein p53-inducible nuclear protein 1</fullName>
    </submittedName>
</protein>
<dbReference type="Proteomes" id="UP001174136">
    <property type="component" value="Unassembled WGS sequence"/>
</dbReference>
<keyword evidence="8" id="KW-0539">Nucleus</keyword>
<keyword evidence="5" id="KW-0805">Transcription regulation</keyword>
<comment type="subcellular location">
    <subcellularLocation>
        <location evidence="2">Cytoplasm</location>
        <location evidence="2">Cytosol</location>
    </subcellularLocation>
    <subcellularLocation>
        <location evidence="1">Cytoplasmic vesicle</location>
        <location evidence="1">Autophagosome</location>
    </subcellularLocation>
    <subcellularLocation>
        <location evidence="10">Nucleus</location>
        <location evidence="10">Nuclear body</location>
    </subcellularLocation>
</comment>
<dbReference type="InterPro" id="IPR029431">
    <property type="entry name" value="TP53INP"/>
</dbReference>
<evidence type="ECO:0000256" key="3">
    <source>
        <dbReference type="ARBA" id="ARBA00022490"/>
    </source>
</evidence>
<dbReference type="AlphaFoldDB" id="A0AA47NXP1"/>
<gene>
    <name evidence="11" type="primary">Trp53inp1</name>
    <name evidence="11" type="ORF">N1851_019412</name>
</gene>
<keyword evidence="6" id="KW-0010">Activator</keyword>
<evidence type="ECO:0000256" key="6">
    <source>
        <dbReference type="ARBA" id="ARBA00023159"/>
    </source>
</evidence>
<evidence type="ECO:0000256" key="4">
    <source>
        <dbReference type="ARBA" id="ARBA00023006"/>
    </source>
</evidence>
<dbReference type="GO" id="GO:0016604">
    <property type="term" value="C:nuclear body"/>
    <property type="evidence" value="ECO:0007669"/>
    <property type="project" value="UniProtKB-SubCell"/>
</dbReference>
<dbReference type="Pfam" id="PF14839">
    <property type="entry name" value="DOR"/>
    <property type="match status" value="1"/>
</dbReference>
<sequence length="253" mass="28100">MILGLDPGLQVPLAIQPMAPPSALFNDSDFPPVNVTAKQLAGDPGPGCGPWVRREGRSVFVFRSESQGRPQGGAISHHNHIDFEITTGVAKMIGKIISHLLGNAADDCEAGDHSYEELMEFEEGGWVIVNVSDDVPLSMPLVDPLENLLIEHPSMSVYQMTTEEEDLASDEEEEDTARSVAVRRHISWRLAAWGIPLAGNVQLLAIQRAWGQGEHRKLSRGALHRQNLTKTRFSPTEKRYGHFKQPCQRLYNY</sequence>
<dbReference type="GO" id="GO:0000045">
    <property type="term" value="P:autophagosome assembly"/>
    <property type="evidence" value="ECO:0007669"/>
    <property type="project" value="TreeGrafter"/>
</dbReference>
<accession>A0AA47NXP1</accession>
<dbReference type="PANTHER" id="PTHR31671">
    <property type="entry name" value="DIABETES AND OBESITY REGULATED, ISOFORM G"/>
    <property type="match status" value="1"/>
</dbReference>
<dbReference type="GO" id="GO:0045893">
    <property type="term" value="P:positive regulation of DNA-templated transcription"/>
    <property type="evidence" value="ECO:0007669"/>
    <property type="project" value="TreeGrafter"/>
</dbReference>
<dbReference type="GO" id="GO:0031410">
    <property type="term" value="C:cytoplasmic vesicle"/>
    <property type="evidence" value="ECO:0007669"/>
    <property type="project" value="UniProtKB-KW"/>
</dbReference>
<reference evidence="11" key="1">
    <citation type="journal article" date="2023" name="Front. Mar. Sci.">
        <title>A new Merluccius polli reference genome to investigate the effects of global change in West African waters.</title>
        <authorList>
            <person name="Mateo J.L."/>
            <person name="Blanco-Fernandez C."/>
            <person name="Garcia-Vazquez E."/>
            <person name="Machado-Schiaffino G."/>
        </authorList>
    </citation>
    <scope>NUCLEOTIDE SEQUENCE</scope>
    <source>
        <strain evidence="11">C29</strain>
        <tissue evidence="11">Fin</tissue>
    </source>
</reference>
<keyword evidence="12" id="KW-1185">Reference proteome</keyword>
<evidence type="ECO:0000256" key="2">
    <source>
        <dbReference type="ARBA" id="ARBA00004514"/>
    </source>
</evidence>
<evidence type="ECO:0000313" key="12">
    <source>
        <dbReference type="Proteomes" id="UP001174136"/>
    </source>
</evidence>
<evidence type="ECO:0000256" key="8">
    <source>
        <dbReference type="ARBA" id="ARBA00023242"/>
    </source>
</evidence>
<evidence type="ECO:0000256" key="9">
    <source>
        <dbReference type="ARBA" id="ARBA00023329"/>
    </source>
</evidence>
<evidence type="ECO:0000256" key="10">
    <source>
        <dbReference type="ARBA" id="ARBA00034306"/>
    </source>
</evidence>
<evidence type="ECO:0000256" key="5">
    <source>
        <dbReference type="ARBA" id="ARBA00023015"/>
    </source>
</evidence>
<evidence type="ECO:0000313" key="11">
    <source>
        <dbReference type="EMBL" id="KAK0142656.1"/>
    </source>
</evidence>
<keyword evidence="7" id="KW-0804">Transcription</keyword>
<comment type="caution">
    <text evidence="11">The sequence shown here is derived from an EMBL/GenBank/DDBJ whole genome shotgun (WGS) entry which is preliminary data.</text>
</comment>
<keyword evidence="4" id="KW-0072">Autophagy</keyword>
<evidence type="ECO:0000256" key="1">
    <source>
        <dbReference type="ARBA" id="ARBA00004419"/>
    </source>
</evidence>
<dbReference type="EMBL" id="JAOPHQ010003512">
    <property type="protein sequence ID" value="KAK0142656.1"/>
    <property type="molecule type" value="Genomic_DNA"/>
</dbReference>
<proteinExistence type="predicted"/>
<dbReference type="GO" id="GO:0005829">
    <property type="term" value="C:cytosol"/>
    <property type="evidence" value="ECO:0007669"/>
    <property type="project" value="UniProtKB-SubCell"/>
</dbReference>
<keyword evidence="3" id="KW-0963">Cytoplasm</keyword>
<keyword evidence="9" id="KW-0968">Cytoplasmic vesicle</keyword>